<organism evidence="2 3">
    <name type="scientific">Pseudomonas putida (strain GB-1)</name>
    <dbReference type="NCBI Taxonomy" id="76869"/>
    <lineage>
        <taxon>Bacteria</taxon>
        <taxon>Pseudomonadati</taxon>
        <taxon>Pseudomonadota</taxon>
        <taxon>Gammaproteobacteria</taxon>
        <taxon>Pseudomonadales</taxon>
        <taxon>Pseudomonadaceae</taxon>
        <taxon>Pseudomonas</taxon>
    </lineage>
</organism>
<dbReference type="Proteomes" id="UP000002157">
    <property type="component" value="Chromosome"/>
</dbReference>
<name>B0KHS9_PSEPG</name>
<reference evidence="2 3" key="1">
    <citation type="submission" date="2008-01" db="EMBL/GenBank/DDBJ databases">
        <title>Complete sequence of Pseudomonas putida GB-1.</title>
        <authorList>
            <consortium name="US DOE Joint Genome Institute"/>
            <person name="Copeland A."/>
            <person name="Lucas S."/>
            <person name="Lapidus A."/>
            <person name="Barry K."/>
            <person name="Glavina del Rio T."/>
            <person name="Dalin E."/>
            <person name="Tice H."/>
            <person name="Pitluck S."/>
            <person name="Bruce D."/>
            <person name="Goodwin L."/>
            <person name="Chertkov O."/>
            <person name="Brettin T."/>
            <person name="Detter J.C."/>
            <person name="Han C."/>
            <person name="Kuske C.R."/>
            <person name="Schmutz J."/>
            <person name="Larimer F."/>
            <person name="Land M."/>
            <person name="Hauser L."/>
            <person name="Kyrpides N."/>
            <person name="Kim E."/>
            <person name="McCarthy J.K."/>
            <person name="Richardson P."/>
        </authorList>
    </citation>
    <scope>NUCLEOTIDE SEQUENCE [LARGE SCALE GENOMIC DNA]</scope>
    <source>
        <strain evidence="2 3">GB-1</strain>
    </source>
</reference>
<keyword evidence="1" id="KW-1133">Transmembrane helix</keyword>
<dbReference type="EMBL" id="CP000926">
    <property type="protein sequence ID" value="ABZ00550.1"/>
    <property type="molecule type" value="Genomic_DNA"/>
</dbReference>
<keyword evidence="1" id="KW-0812">Transmembrane</keyword>
<evidence type="ECO:0000313" key="2">
    <source>
        <dbReference type="EMBL" id="ABZ00550.1"/>
    </source>
</evidence>
<keyword evidence="1" id="KW-0472">Membrane</keyword>
<sequence length="99" mass="11488">MITQFFVASRRTEYFESLFPKSKYIKQNKLLYERAGSIGKMMRTGAISTVLALPSFFTKRNLVDRQEIEGFPKKTKILLVTLWALHITLFSALIIAHYL</sequence>
<accession>B0KHS9</accession>
<dbReference type="HOGENOM" id="CLU_159335_0_0_6"/>
<feature type="transmembrane region" description="Helical" evidence="1">
    <location>
        <begin position="77"/>
        <end position="98"/>
    </location>
</feature>
<dbReference type="AlphaFoldDB" id="B0KHS9"/>
<proteinExistence type="predicted"/>
<gene>
    <name evidence="2" type="ordered locus">PputGB1_4663</name>
</gene>
<protein>
    <submittedName>
        <fullName evidence="2">Uncharacterized protein</fullName>
    </submittedName>
</protein>
<evidence type="ECO:0000313" key="3">
    <source>
        <dbReference type="Proteomes" id="UP000002157"/>
    </source>
</evidence>
<evidence type="ECO:0000256" key="1">
    <source>
        <dbReference type="SAM" id="Phobius"/>
    </source>
</evidence>
<dbReference type="KEGG" id="ppg:PputGB1_4663"/>